<dbReference type="RefSeq" id="XP_062724182.1">
    <property type="nucleotide sequence ID" value="XM_062868759.1"/>
</dbReference>
<evidence type="ECO:0000259" key="1">
    <source>
        <dbReference type="PROSITE" id="PS50011"/>
    </source>
</evidence>
<evidence type="ECO:0000313" key="2">
    <source>
        <dbReference type="EMBL" id="KAK3308402.1"/>
    </source>
</evidence>
<dbReference type="Pfam" id="PF00069">
    <property type="entry name" value="Pkinase"/>
    <property type="match status" value="1"/>
</dbReference>
<proteinExistence type="predicted"/>
<dbReference type="GeneID" id="87887588"/>
<dbReference type="InterPro" id="IPR011009">
    <property type="entry name" value="Kinase-like_dom_sf"/>
</dbReference>
<dbReference type="AlphaFoldDB" id="A0AAJ0M473"/>
<dbReference type="GO" id="GO:0004672">
    <property type="term" value="F:protein kinase activity"/>
    <property type="evidence" value="ECO:0007669"/>
    <property type="project" value="InterPro"/>
</dbReference>
<dbReference type="Proteomes" id="UP001273166">
    <property type="component" value="Unassembled WGS sequence"/>
</dbReference>
<feature type="domain" description="Protein kinase" evidence="1">
    <location>
        <begin position="55"/>
        <end position="297"/>
    </location>
</feature>
<evidence type="ECO:0000313" key="3">
    <source>
        <dbReference type="Proteomes" id="UP001273166"/>
    </source>
</evidence>
<dbReference type="PROSITE" id="PS50011">
    <property type="entry name" value="PROTEIN_KINASE_DOM"/>
    <property type="match status" value="1"/>
</dbReference>
<dbReference type="GO" id="GO:0005524">
    <property type="term" value="F:ATP binding"/>
    <property type="evidence" value="ECO:0007669"/>
    <property type="project" value="InterPro"/>
</dbReference>
<protein>
    <submittedName>
        <fullName evidence="2">Kinase-like domain-containing protein</fullName>
    </submittedName>
</protein>
<organism evidence="2 3">
    <name type="scientific">Chaetomium strumarium</name>
    <dbReference type="NCBI Taxonomy" id="1170767"/>
    <lineage>
        <taxon>Eukaryota</taxon>
        <taxon>Fungi</taxon>
        <taxon>Dikarya</taxon>
        <taxon>Ascomycota</taxon>
        <taxon>Pezizomycotina</taxon>
        <taxon>Sordariomycetes</taxon>
        <taxon>Sordariomycetidae</taxon>
        <taxon>Sordariales</taxon>
        <taxon>Chaetomiaceae</taxon>
        <taxon>Chaetomium</taxon>
    </lineage>
</organism>
<gene>
    <name evidence="2" type="ORF">B0T15DRAFT_524359</name>
</gene>
<keyword evidence="3" id="KW-1185">Reference proteome</keyword>
<keyword evidence="2" id="KW-0808">Transferase</keyword>
<dbReference type="EMBL" id="JAUDZG010000002">
    <property type="protein sequence ID" value="KAK3308402.1"/>
    <property type="molecule type" value="Genomic_DNA"/>
</dbReference>
<dbReference type="SUPFAM" id="SSF56112">
    <property type="entry name" value="Protein kinase-like (PK-like)"/>
    <property type="match status" value="1"/>
</dbReference>
<accession>A0AAJ0M473</accession>
<name>A0AAJ0M473_9PEZI</name>
<sequence>MAGNKHPSITDMRQLEIAMCCNGDGNQHVDWYHFTSNDEAYFGSSKKRQCDIMLEEFVDGLERIDDDSIYPELPQNAHITTAPDKLDDGAVYVKRSGLRRYKVDEPDDCGAKQQMLMEALIMEEISKTPHPYIVRYYGCKVHRGRITGIALEKLGRTLDMCAYKMSVGDDDDNDESRTKFEDLDKEAFLAGVESAIKFLHSLGLAHNDISPANIMLREADDGSCMPVLIDFDSCAPFGERLMTFGTAGFSDEDDKEWGISHKKHDEFALQRLREWWDKDRTFETHPALFAVNQNRED</sequence>
<reference evidence="2" key="2">
    <citation type="submission" date="2023-06" db="EMBL/GenBank/DDBJ databases">
        <authorList>
            <consortium name="Lawrence Berkeley National Laboratory"/>
            <person name="Mondo S.J."/>
            <person name="Hensen N."/>
            <person name="Bonometti L."/>
            <person name="Westerberg I."/>
            <person name="Brannstrom I.O."/>
            <person name="Guillou S."/>
            <person name="Cros-Aarteil S."/>
            <person name="Calhoun S."/>
            <person name="Haridas S."/>
            <person name="Kuo A."/>
            <person name="Pangilinan J."/>
            <person name="Riley R."/>
            <person name="Labutti K."/>
            <person name="Andreopoulos B."/>
            <person name="Lipzen A."/>
            <person name="Chen C."/>
            <person name="Yanf M."/>
            <person name="Daum C."/>
            <person name="Ng V."/>
            <person name="Clum A."/>
            <person name="Steindorff A."/>
            <person name="Ohm R."/>
            <person name="Martin F."/>
            <person name="Silar P."/>
            <person name="Natvig D."/>
            <person name="Lalanne C."/>
            <person name="Gautier V."/>
            <person name="Ament-Velasquez S.L."/>
            <person name="Kruys A."/>
            <person name="Hutchinson M.I."/>
            <person name="Powell A.J."/>
            <person name="Barry K."/>
            <person name="Miller A.N."/>
            <person name="Grigoriev I.V."/>
            <person name="Debuchy R."/>
            <person name="Gladieux P."/>
            <person name="Thoren M.H."/>
            <person name="Johannesson H."/>
        </authorList>
    </citation>
    <scope>NUCLEOTIDE SEQUENCE</scope>
    <source>
        <strain evidence="2">CBS 333.67</strain>
    </source>
</reference>
<comment type="caution">
    <text evidence="2">The sequence shown here is derived from an EMBL/GenBank/DDBJ whole genome shotgun (WGS) entry which is preliminary data.</text>
</comment>
<keyword evidence="2" id="KW-0418">Kinase</keyword>
<dbReference type="SMART" id="SM00220">
    <property type="entry name" value="S_TKc"/>
    <property type="match status" value="1"/>
</dbReference>
<dbReference type="InterPro" id="IPR000719">
    <property type="entry name" value="Prot_kinase_dom"/>
</dbReference>
<dbReference type="Gene3D" id="1.10.510.10">
    <property type="entry name" value="Transferase(Phosphotransferase) domain 1"/>
    <property type="match status" value="1"/>
</dbReference>
<reference evidence="2" key="1">
    <citation type="journal article" date="2023" name="Mol. Phylogenet. Evol.">
        <title>Genome-scale phylogeny and comparative genomics of the fungal order Sordariales.</title>
        <authorList>
            <person name="Hensen N."/>
            <person name="Bonometti L."/>
            <person name="Westerberg I."/>
            <person name="Brannstrom I.O."/>
            <person name="Guillou S."/>
            <person name="Cros-Aarteil S."/>
            <person name="Calhoun S."/>
            <person name="Haridas S."/>
            <person name="Kuo A."/>
            <person name="Mondo S."/>
            <person name="Pangilinan J."/>
            <person name="Riley R."/>
            <person name="LaButti K."/>
            <person name="Andreopoulos B."/>
            <person name="Lipzen A."/>
            <person name="Chen C."/>
            <person name="Yan M."/>
            <person name="Daum C."/>
            <person name="Ng V."/>
            <person name="Clum A."/>
            <person name="Steindorff A."/>
            <person name="Ohm R.A."/>
            <person name="Martin F."/>
            <person name="Silar P."/>
            <person name="Natvig D.O."/>
            <person name="Lalanne C."/>
            <person name="Gautier V."/>
            <person name="Ament-Velasquez S.L."/>
            <person name="Kruys A."/>
            <person name="Hutchinson M.I."/>
            <person name="Powell A.J."/>
            <person name="Barry K."/>
            <person name="Miller A.N."/>
            <person name="Grigoriev I.V."/>
            <person name="Debuchy R."/>
            <person name="Gladieux P."/>
            <person name="Hiltunen Thoren M."/>
            <person name="Johannesson H."/>
        </authorList>
    </citation>
    <scope>NUCLEOTIDE SEQUENCE</scope>
    <source>
        <strain evidence="2">CBS 333.67</strain>
    </source>
</reference>